<sequence>MNEPIVTIIGNLVADPEIRFTTSGQPVASFRVASTPRFFDRQANEWRDGETLFLQCSVWRDQAENVVESLRRGARVIVYGRLKSRTYTTKEGDKRTVHEMEVDEVAPSLRSARARVTKVTRDQPAPASAEAQDVPAMAGVAASDAPDF</sequence>
<dbReference type="SUPFAM" id="SSF50249">
    <property type="entry name" value="Nucleic acid-binding proteins"/>
    <property type="match status" value="1"/>
</dbReference>
<evidence type="ECO:0000256" key="3">
    <source>
        <dbReference type="PIRNR" id="PIRNR002070"/>
    </source>
</evidence>
<dbReference type="EMBL" id="BAAATE010000013">
    <property type="protein sequence ID" value="GAA2669893.1"/>
    <property type="molecule type" value="Genomic_DNA"/>
</dbReference>
<keyword evidence="1 2" id="KW-0238">DNA-binding</keyword>
<dbReference type="InterPro" id="IPR012340">
    <property type="entry name" value="NA-bd_OB-fold"/>
</dbReference>
<accession>A0ABP6EJS3</accession>
<organism evidence="5 6">
    <name type="scientific">Nonomuraea recticatena</name>
    <dbReference type="NCBI Taxonomy" id="46178"/>
    <lineage>
        <taxon>Bacteria</taxon>
        <taxon>Bacillati</taxon>
        <taxon>Actinomycetota</taxon>
        <taxon>Actinomycetes</taxon>
        <taxon>Streptosporangiales</taxon>
        <taxon>Streptosporangiaceae</taxon>
        <taxon>Nonomuraea</taxon>
    </lineage>
</organism>
<dbReference type="RefSeq" id="WP_346149631.1">
    <property type="nucleotide sequence ID" value="NZ_BAAATE010000013.1"/>
</dbReference>
<dbReference type="PANTHER" id="PTHR10302:SF27">
    <property type="entry name" value="SINGLE-STRANDED DNA-BINDING PROTEIN"/>
    <property type="match status" value="1"/>
</dbReference>
<dbReference type="NCBIfam" id="NF005851">
    <property type="entry name" value="PRK07772.1"/>
    <property type="match status" value="1"/>
</dbReference>
<comment type="caution">
    <text evidence="2">Lacks conserved residue(s) required for the propagation of feature annotation.</text>
</comment>
<comment type="subunit">
    <text evidence="2">Homotetramer.</text>
</comment>
<evidence type="ECO:0000256" key="2">
    <source>
        <dbReference type="HAMAP-Rule" id="MF_00984"/>
    </source>
</evidence>
<keyword evidence="6" id="KW-1185">Reference proteome</keyword>
<dbReference type="NCBIfam" id="TIGR00621">
    <property type="entry name" value="ssb"/>
    <property type="match status" value="1"/>
</dbReference>
<dbReference type="PANTHER" id="PTHR10302">
    <property type="entry name" value="SINGLE-STRANDED DNA-BINDING PROTEIN"/>
    <property type="match status" value="1"/>
</dbReference>
<gene>
    <name evidence="5" type="ORF">GCM10010412_048580</name>
</gene>
<evidence type="ECO:0000313" key="5">
    <source>
        <dbReference type="EMBL" id="GAA2669893.1"/>
    </source>
</evidence>
<evidence type="ECO:0000313" key="6">
    <source>
        <dbReference type="Proteomes" id="UP001501666"/>
    </source>
</evidence>
<dbReference type="Gene3D" id="2.40.50.140">
    <property type="entry name" value="Nucleic acid-binding proteins"/>
    <property type="match status" value="1"/>
</dbReference>
<evidence type="ECO:0000256" key="4">
    <source>
        <dbReference type="SAM" id="MobiDB-lite"/>
    </source>
</evidence>
<dbReference type="PIRSF" id="PIRSF002070">
    <property type="entry name" value="SSB"/>
    <property type="match status" value="1"/>
</dbReference>
<reference evidence="6" key="1">
    <citation type="journal article" date="2019" name="Int. J. Syst. Evol. Microbiol.">
        <title>The Global Catalogue of Microorganisms (GCM) 10K type strain sequencing project: providing services to taxonomists for standard genome sequencing and annotation.</title>
        <authorList>
            <consortium name="The Broad Institute Genomics Platform"/>
            <consortium name="The Broad Institute Genome Sequencing Center for Infectious Disease"/>
            <person name="Wu L."/>
            <person name="Ma J."/>
        </authorList>
    </citation>
    <scope>NUCLEOTIDE SEQUENCE [LARGE SCALE GENOMIC DNA]</scope>
    <source>
        <strain evidence="6">JCM 6835</strain>
    </source>
</reference>
<dbReference type="Pfam" id="PF00436">
    <property type="entry name" value="SSB"/>
    <property type="match status" value="1"/>
</dbReference>
<evidence type="ECO:0000256" key="1">
    <source>
        <dbReference type="ARBA" id="ARBA00023125"/>
    </source>
</evidence>
<proteinExistence type="inferred from homology"/>
<comment type="caution">
    <text evidence="5">The sequence shown here is derived from an EMBL/GenBank/DDBJ whole genome shotgun (WGS) entry which is preliminary data.</text>
</comment>
<protein>
    <recommendedName>
        <fullName evidence="2 3">Single-stranded DNA-binding protein</fullName>
        <shortName evidence="2">SSB</shortName>
    </recommendedName>
</protein>
<dbReference type="PROSITE" id="PS50935">
    <property type="entry name" value="SSB"/>
    <property type="match status" value="1"/>
</dbReference>
<feature type="region of interest" description="Disordered" evidence="4">
    <location>
        <begin position="115"/>
        <end position="148"/>
    </location>
</feature>
<dbReference type="InterPro" id="IPR000424">
    <property type="entry name" value="Primosome_PriB/ssb"/>
</dbReference>
<dbReference type="HAMAP" id="MF_00984">
    <property type="entry name" value="SSB"/>
    <property type="match status" value="1"/>
</dbReference>
<dbReference type="Proteomes" id="UP001501666">
    <property type="component" value="Unassembled WGS sequence"/>
</dbReference>
<dbReference type="InterPro" id="IPR011344">
    <property type="entry name" value="ssDNA-bd"/>
</dbReference>
<name>A0ABP6EJS3_9ACTN</name>
<dbReference type="CDD" id="cd04496">
    <property type="entry name" value="SSB_OBF"/>
    <property type="match status" value="1"/>
</dbReference>